<evidence type="ECO:0000313" key="2">
    <source>
        <dbReference type="Proteomes" id="UP000298663"/>
    </source>
</evidence>
<sequence>MTIYESSGIPSRLRRRGAHVKKDAEPVSRLIGGVPVLKIRSLAEGTFHVSVVCLRARHSNSGFNEMGFFELLGVGLE</sequence>
<reference evidence="1 2" key="2">
    <citation type="journal article" date="2019" name="G3 (Bethesda)">
        <title>Hybrid Assembly of the Genome of the Entomopathogenic Nematode Steinernema carpocapsae Identifies the X-Chromosome.</title>
        <authorList>
            <person name="Serra L."/>
            <person name="Macchietto M."/>
            <person name="Macias-Munoz A."/>
            <person name="McGill C.J."/>
            <person name="Rodriguez I.M."/>
            <person name="Rodriguez B."/>
            <person name="Murad R."/>
            <person name="Mortazavi A."/>
        </authorList>
    </citation>
    <scope>NUCLEOTIDE SEQUENCE [LARGE SCALE GENOMIC DNA]</scope>
    <source>
        <strain evidence="1 2">ALL</strain>
    </source>
</reference>
<accession>A0A4U5NKK7</accession>
<name>A0A4U5NKK7_STECR</name>
<evidence type="ECO:0000313" key="1">
    <source>
        <dbReference type="EMBL" id="TKR83304.1"/>
    </source>
</evidence>
<dbReference type="EMBL" id="AZBU02000004">
    <property type="protein sequence ID" value="TKR83304.1"/>
    <property type="molecule type" value="Genomic_DNA"/>
</dbReference>
<gene>
    <name evidence="1" type="ORF">L596_016924</name>
</gene>
<comment type="caution">
    <text evidence="1">The sequence shown here is derived from an EMBL/GenBank/DDBJ whole genome shotgun (WGS) entry which is preliminary data.</text>
</comment>
<organism evidence="1 2">
    <name type="scientific">Steinernema carpocapsae</name>
    <name type="common">Entomopathogenic nematode</name>
    <dbReference type="NCBI Taxonomy" id="34508"/>
    <lineage>
        <taxon>Eukaryota</taxon>
        <taxon>Metazoa</taxon>
        <taxon>Ecdysozoa</taxon>
        <taxon>Nematoda</taxon>
        <taxon>Chromadorea</taxon>
        <taxon>Rhabditida</taxon>
        <taxon>Tylenchina</taxon>
        <taxon>Panagrolaimomorpha</taxon>
        <taxon>Strongyloidoidea</taxon>
        <taxon>Steinernematidae</taxon>
        <taxon>Steinernema</taxon>
    </lineage>
</organism>
<protein>
    <submittedName>
        <fullName evidence="1">Uncharacterized protein</fullName>
    </submittedName>
</protein>
<dbReference type="AlphaFoldDB" id="A0A4U5NKK7"/>
<proteinExistence type="predicted"/>
<keyword evidence="2" id="KW-1185">Reference proteome</keyword>
<dbReference type="Proteomes" id="UP000298663">
    <property type="component" value="Unassembled WGS sequence"/>
</dbReference>
<reference evidence="1 2" key="1">
    <citation type="journal article" date="2015" name="Genome Biol.">
        <title>Comparative genomics of Steinernema reveals deeply conserved gene regulatory networks.</title>
        <authorList>
            <person name="Dillman A.R."/>
            <person name="Macchietto M."/>
            <person name="Porter C.F."/>
            <person name="Rogers A."/>
            <person name="Williams B."/>
            <person name="Antoshechkin I."/>
            <person name="Lee M.M."/>
            <person name="Goodwin Z."/>
            <person name="Lu X."/>
            <person name="Lewis E.E."/>
            <person name="Goodrich-Blair H."/>
            <person name="Stock S.P."/>
            <person name="Adams B.J."/>
            <person name="Sternberg P.W."/>
            <person name="Mortazavi A."/>
        </authorList>
    </citation>
    <scope>NUCLEOTIDE SEQUENCE [LARGE SCALE GENOMIC DNA]</scope>
    <source>
        <strain evidence="1 2">ALL</strain>
    </source>
</reference>